<dbReference type="SUPFAM" id="SSF52540">
    <property type="entry name" value="P-loop containing nucleoside triphosphate hydrolases"/>
    <property type="match status" value="1"/>
</dbReference>
<feature type="compositionally biased region" description="Polar residues" evidence="2">
    <location>
        <begin position="33"/>
        <end position="49"/>
    </location>
</feature>
<evidence type="ECO:0000259" key="3">
    <source>
        <dbReference type="PROSITE" id="PS50837"/>
    </source>
</evidence>
<proteinExistence type="predicted"/>
<evidence type="ECO:0000313" key="4">
    <source>
        <dbReference type="EMBL" id="GAQ11445.1"/>
    </source>
</evidence>
<dbReference type="InterPro" id="IPR027417">
    <property type="entry name" value="P-loop_NTPase"/>
</dbReference>
<feature type="region of interest" description="Disordered" evidence="2">
    <location>
        <begin position="32"/>
        <end position="82"/>
    </location>
</feature>
<gene>
    <name evidence="4" type="ORF">ALT_8766</name>
</gene>
<dbReference type="PROSITE" id="PS50837">
    <property type="entry name" value="NACHT"/>
    <property type="match status" value="1"/>
</dbReference>
<accession>A0AAN4PRJ8</accession>
<name>A0AAN4PRJ8_ASPLE</name>
<evidence type="ECO:0000256" key="2">
    <source>
        <dbReference type="SAM" id="MobiDB-lite"/>
    </source>
</evidence>
<evidence type="ECO:0000256" key="1">
    <source>
        <dbReference type="ARBA" id="ARBA00022737"/>
    </source>
</evidence>
<protein>
    <recommendedName>
        <fullName evidence="3">NACHT domain-containing protein</fullName>
    </recommendedName>
</protein>
<dbReference type="PANTHER" id="PTHR10039:SF17">
    <property type="entry name" value="FUNGAL STAND N-TERMINAL GOODBYE DOMAIN-CONTAINING PROTEIN-RELATED"/>
    <property type="match status" value="1"/>
</dbReference>
<dbReference type="InterPro" id="IPR031359">
    <property type="entry name" value="NACHT_N"/>
</dbReference>
<reference evidence="4 5" key="1">
    <citation type="submission" date="2015-11" db="EMBL/GenBank/DDBJ databases">
        <title>Aspergillus lentulus strain IFM 54703T.</title>
        <authorList>
            <person name="Kusuya Y."/>
            <person name="Sakai K."/>
            <person name="Kamei K."/>
            <person name="Takahashi H."/>
            <person name="Yaguchi T."/>
        </authorList>
    </citation>
    <scope>NUCLEOTIDE SEQUENCE [LARGE SCALE GENOMIC DNA]</scope>
    <source>
        <strain evidence="4 5">IFM 54703</strain>
    </source>
</reference>
<comment type="caution">
    <text evidence="4">The sequence shown here is derived from an EMBL/GenBank/DDBJ whole genome shotgun (WGS) entry which is preliminary data.</text>
</comment>
<dbReference type="EMBL" id="BCLY01000016">
    <property type="protein sequence ID" value="GAQ11445.1"/>
    <property type="molecule type" value="Genomic_DNA"/>
</dbReference>
<evidence type="ECO:0000313" key="5">
    <source>
        <dbReference type="Proteomes" id="UP000051487"/>
    </source>
</evidence>
<dbReference type="InterPro" id="IPR056884">
    <property type="entry name" value="NPHP3-like_N"/>
</dbReference>
<dbReference type="Gene3D" id="3.40.50.300">
    <property type="entry name" value="P-loop containing nucleotide triphosphate hydrolases"/>
    <property type="match status" value="1"/>
</dbReference>
<dbReference type="Pfam" id="PF17100">
    <property type="entry name" value="NACHT_N"/>
    <property type="match status" value="1"/>
</dbReference>
<dbReference type="InterPro" id="IPR007111">
    <property type="entry name" value="NACHT_NTPase"/>
</dbReference>
<dbReference type="Pfam" id="PF24883">
    <property type="entry name" value="NPHP3_N"/>
    <property type="match status" value="1"/>
</dbReference>
<dbReference type="InterPro" id="IPR011990">
    <property type="entry name" value="TPR-like_helical_dom_sf"/>
</dbReference>
<feature type="domain" description="NACHT" evidence="3">
    <location>
        <begin position="401"/>
        <end position="542"/>
    </location>
</feature>
<dbReference type="Gene3D" id="1.25.40.10">
    <property type="entry name" value="Tetratricopeptide repeat domain"/>
    <property type="match status" value="1"/>
</dbReference>
<dbReference type="PANTHER" id="PTHR10039">
    <property type="entry name" value="AMELOGENIN"/>
    <property type="match status" value="1"/>
</dbReference>
<organism evidence="4 5">
    <name type="scientific">Aspergillus lentulus</name>
    <dbReference type="NCBI Taxonomy" id="293939"/>
    <lineage>
        <taxon>Eukaryota</taxon>
        <taxon>Fungi</taxon>
        <taxon>Dikarya</taxon>
        <taxon>Ascomycota</taxon>
        <taxon>Pezizomycotina</taxon>
        <taxon>Eurotiomycetes</taxon>
        <taxon>Eurotiomycetidae</taxon>
        <taxon>Eurotiales</taxon>
        <taxon>Aspergillaceae</taxon>
        <taxon>Aspergillus</taxon>
        <taxon>Aspergillus subgen. Fumigati</taxon>
    </lineage>
</organism>
<sequence length="1325" mass="151849">MLEALKGEPRRSKALSLERQFHVPAIDVGKIGVSSSLDKPTVGGSSASPDTGPGTEKVKSKGPSGNPRASVHEAKTDTEPLPEAQKIWEEAYNLVKNDESLKSIVDEYEAAILSELQSLTADHDGHRTGATTTNTSLIGEIANLDPESRQNLMTRLVNKDGDRPDRFETVSQISTVLESTKKAISLALDVYPPASMAWAGVCLVLMPVFNHVKGLKENRDGLTYIISRLPWYIYLIDLLNSEPCRTPEEYQKFKFRIRKEIVNLYRRIIEYQMLTFRACRHPSRDFAKNVVGLAEWTDRLKDIQSAEQWVEEFMHQHCMMQVLVNLDEANKQSKSLQVLFESKDRLSEQNKLIQEFKPNPNQHDYQAYGAYFNHIVTPLVGTNNGVRNHPRFKRWESGEDRLLLLVGNPGTGKSVFTKSLLKDPLKPDSTTVCSFFFKDKSGQQNKANVALCRILYELFLARGDLVAGVQEMVKHLDRDDIRWNLDILWDVFERATQRAARDSIIVLLDALDEADPDQITKLLERLRQFSSPSVKFLLTTRPIQSVLDIFQQQKEFILNLNDGLKCNESLCDDIAKVANNRLETFCRDKKIERENIKAELRDQLERHIRDNRTYLFVGLLFDYLDKQRMQRLPSKWLETFKSLPTTVFDTYRALLGNIRKEDRSDVRTALQIILAAQRPLTVMEMNIALSISTIDVIHSTEDMELLPVENFKAWILETCHFFLVTYDNRIHFIHQTVRDYLLPKPQEDKRPEWLAADFSEESCHHAIMKSCIKYISAPFVQAPLTTVNSLEQFFNAPLYTQLECQQWFCDLTQPRAASTMIEHGESPGVTKIEDSLRLSEETLMESHGFYKYAFTQWFVHLDFIRKYEKKEWPEMIEDIQKQYVSMSFDLAEFVFCCSSLPSKKEVEVFRTMPSMGSGDRDLALSCLTQGLVTRYLRTNLCSEICYAIDLAKEVISQTDTNAQRLGRRLVDISRAYLHQYSKGGKGCLQLALESAERAFQVTSPDQVDRSRALNARANALGTRYLDEEYDDDIDQAIHEMESALNPTLYSLDDQDKSLFLQEYAICLGYRHHNDRATRGPDLDRAIEAAQQALNRMSLRNPGRRNALYTLGVWLGARAKDTKKKEYIDQAIKVDREALESTPPTVIDRAFVLRELASNLRLRYECESSKDDLQEALDLERQACDQAIKVHREELERTPPTGADRAFVLCKLASELRLRYELEGSKDDLEEALDISGQAIHAIPQDHDLYPQCLDLHEEIRELAESENLQHGDCDVGYIKIHPVVCNLLFYLRKTFHLNPGSHGPLIGPKTSEAISTYLLFRYIQT</sequence>
<dbReference type="Proteomes" id="UP000051487">
    <property type="component" value="Unassembled WGS sequence"/>
</dbReference>
<keyword evidence="1" id="KW-0677">Repeat</keyword>